<keyword evidence="3 6" id="KW-0812">Transmembrane</keyword>
<reference evidence="9" key="1">
    <citation type="submission" date="2016-06" db="UniProtKB">
        <authorList>
            <consortium name="WormBaseParasite"/>
        </authorList>
    </citation>
    <scope>IDENTIFICATION</scope>
</reference>
<protein>
    <submittedName>
        <fullName evidence="9">Monocyte to macrophage differentiation factor 2</fullName>
    </submittedName>
</protein>
<accession>A0A183D169</accession>
<dbReference type="InterPro" id="IPR004254">
    <property type="entry name" value="AdipoR/HlyIII-related"/>
</dbReference>
<organism evidence="9">
    <name type="scientific">Gongylonema pulchrum</name>
    <dbReference type="NCBI Taxonomy" id="637853"/>
    <lineage>
        <taxon>Eukaryota</taxon>
        <taxon>Metazoa</taxon>
        <taxon>Ecdysozoa</taxon>
        <taxon>Nematoda</taxon>
        <taxon>Chromadorea</taxon>
        <taxon>Rhabditida</taxon>
        <taxon>Spirurina</taxon>
        <taxon>Spiruromorpha</taxon>
        <taxon>Spiruroidea</taxon>
        <taxon>Gongylonematidae</taxon>
        <taxon>Gongylonema</taxon>
    </lineage>
</organism>
<dbReference type="OrthoDB" id="186812at2759"/>
<comment type="subcellular location">
    <subcellularLocation>
        <location evidence="1">Membrane</location>
        <topology evidence="1">Multi-pass membrane protein</topology>
    </subcellularLocation>
</comment>
<evidence type="ECO:0000256" key="6">
    <source>
        <dbReference type="SAM" id="Phobius"/>
    </source>
</evidence>
<feature type="transmembrane region" description="Helical" evidence="6">
    <location>
        <begin position="109"/>
        <end position="126"/>
    </location>
</feature>
<feature type="transmembrane region" description="Helical" evidence="6">
    <location>
        <begin position="46"/>
        <end position="70"/>
    </location>
</feature>
<proteinExistence type="inferred from homology"/>
<dbReference type="WBParaSite" id="GPUH_0000246501-mRNA-1">
    <property type="protein sequence ID" value="GPUH_0000246501-mRNA-1"/>
    <property type="gene ID" value="GPUH_0000246501"/>
</dbReference>
<dbReference type="Proteomes" id="UP000271098">
    <property type="component" value="Unassembled WGS sequence"/>
</dbReference>
<evidence type="ECO:0000313" key="9">
    <source>
        <dbReference type="WBParaSite" id="GPUH_0000246501-mRNA-1"/>
    </source>
</evidence>
<dbReference type="PANTHER" id="PTHR20855">
    <property type="entry name" value="ADIPOR/PROGESTIN RECEPTOR-RELATED"/>
    <property type="match status" value="1"/>
</dbReference>
<evidence type="ECO:0000256" key="2">
    <source>
        <dbReference type="ARBA" id="ARBA00007018"/>
    </source>
</evidence>
<dbReference type="Pfam" id="PF03006">
    <property type="entry name" value="HlyIII"/>
    <property type="match status" value="1"/>
</dbReference>
<reference evidence="7 8" key="2">
    <citation type="submission" date="2018-11" db="EMBL/GenBank/DDBJ databases">
        <authorList>
            <consortium name="Pathogen Informatics"/>
        </authorList>
    </citation>
    <scope>NUCLEOTIDE SEQUENCE [LARGE SCALE GENOMIC DNA]</scope>
</reference>
<evidence type="ECO:0000256" key="4">
    <source>
        <dbReference type="ARBA" id="ARBA00022989"/>
    </source>
</evidence>
<keyword evidence="8" id="KW-1185">Reference proteome</keyword>
<dbReference type="AlphaFoldDB" id="A0A183D169"/>
<dbReference type="PANTHER" id="PTHR20855:SF3">
    <property type="entry name" value="LD03007P"/>
    <property type="match status" value="1"/>
</dbReference>
<dbReference type="GO" id="GO:0016020">
    <property type="term" value="C:membrane"/>
    <property type="evidence" value="ECO:0007669"/>
    <property type="project" value="UniProtKB-SubCell"/>
</dbReference>
<keyword evidence="5 6" id="KW-0472">Membrane</keyword>
<keyword evidence="4 6" id="KW-1133">Transmembrane helix</keyword>
<dbReference type="EMBL" id="UYRT01003720">
    <property type="protein sequence ID" value="VDK34368.1"/>
    <property type="molecule type" value="Genomic_DNA"/>
</dbReference>
<comment type="similarity">
    <text evidence="2">Belongs to the ADIPOR family.</text>
</comment>
<evidence type="ECO:0000313" key="8">
    <source>
        <dbReference type="Proteomes" id="UP000271098"/>
    </source>
</evidence>
<gene>
    <name evidence="7" type="ORF">GPUH_LOCUS2460</name>
</gene>
<feature type="transmembrane region" description="Helical" evidence="6">
    <location>
        <begin position="132"/>
        <end position="149"/>
    </location>
</feature>
<sequence length="183" mass="21887">MNFARVKFLQLLFTTSTTYHICELLFRPQKKYDKFLRFFFSLFRKLRYYLHIIDRAAIYFFIAASYMPWLTLRHCGELGVDFKWLIWLFAFLGIIYQYMFHERYKTIETLLYIVVAVTPSAAVYNMNDWSGLTLMLFGGFIYLIGVIFFKLDGVVPFAHTIWHLFVVLGKCTVLLNRFSCTFF</sequence>
<evidence type="ECO:0000256" key="1">
    <source>
        <dbReference type="ARBA" id="ARBA00004141"/>
    </source>
</evidence>
<evidence type="ECO:0000256" key="3">
    <source>
        <dbReference type="ARBA" id="ARBA00022692"/>
    </source>
</evidence>
<feature type="transmembrane region" description="Helical" evidence="6">
    <location>
        <begin position="82"/>
        <end position="100"/>
    </location>
</feature>
<evidence type="ECO:0000313" key="7">
    <source>
        <dbReference type="EMBL" id="VDK34368.1"/>
    </source>
</evidence>
<name>A0A183D169_9BILA</name>
<evidence type="ECO:0000256" key="5">
    <source>
        <dbReference type="ARBA" id="ARBA00023136"/>
    </source>
</evidence>